<evidence type="ECO:0000256" key="2">
    <source>
        <dbReference type="ARBA" id="ARBA00023015"/>
    </source>
</evidence>
<protein>
    <submittedName>
        <fullName evidence="6">DNA-binding transcriptional regulator, LysR family</fullName>
    </submittedName>
</protein>
<dbReference type="SUPFAM" id="SSF46785">
    <property type="entry name" value="Winged helix' DNA-binding domain"/>
    <property type="match status" value="1"/>
</dbReference>
<dbReference type="AlphaFoldDB" id="A0A1I4YPP9"/>
<evidence type="ECO:0000256" key="1">
    <source>
        <dbReference type="ARBA" id="ARBA00009437"/>
    </source>
</evidence>
<reference evidence="7" key="1">
    <citation type="submission" date="2016-10" db="EMBL/GenBank/DDBJ databases">
        <authorList>
            <person name="Varghese N."/>
            <person name="Submissions S."/>
        </authorList>
    </citation>
    <scope>NUCLEOTIDE SEQUENCE [LARGE SCALE GENOMIC DNA]</scope>
    <source>
        <strain evidence="7">DSM 6150</strain>
    </source>
</reference>
<dbReference type="InterPro" id="IPR036390">
    <property type="entry name" value="WH_DNA-bd_sf"/>
</dbReference>
<dbReference type="Gene3D" id="1.10.10.10">
    <property type="entry name" value="Winged helix-like DNA-binding domain superfamily/Winged helix DNA-binding domain"/>
    <property type="match status" value="1"/>
</dbReference>
<evidence type="ECO:0000256" key="3">
    <source>
        <dbReference type="ARBA" id="ARBA00023125"/>
    </source>
</evidence>
<dbReference type="PANTHER" id="PTHR30126">
    <property type="entry name" value="HTH-TYPE TRANSCRIPTIONAL REGULATOR"/>
    <property type="match status" value="1"/>
</dbReference>
<dbReference type="InterPro" id="IPR000847">
    <property type="entry name" value="LysR_HTH_N"/>
</dbReference>
<gene>
    <name evidence="6" type="ORF">SAMN05660284_01411</name>
</gene>
<keyword evidence="2" id="KW-0805">Transcription regulation</keyword>
<dbReference type="STRING" id="83765.SAMN05660284_01411"/>
<evidence type="ECO:0000259" key="5">
    <source>
        <dbReference type="PROSITE" id="PS50931"/>
    </source>
</evidence>
<dbReference type="Proteomes" id="UP000242869">
    <property type="component" value="Unassembled WGS sequence"/>
</dbReference>
<evidence type="ECO:0000313" key="6">
    <source>
        <dbReference type="EMBL" id="SFN39982.1"/>
    </source>
</evidence>
<organism evidence="6 7">
    <name type="scientific">Formivibrio citricus</name>
    <dbReference type="NCBI Taxonomy" id="83765"/>
    <lineage>
        <taxon>Bacteria</taxon>
        <taxon>Pseudomonadati</taxon>
        <taxon>Pseudomonadota</taxon>
        <taxon>Betaproteobacteria</taxon>
        <taxon>Neisseriales</taxon>
        <taxon>Chitinibacteraceae</taxon>
        <taxon>Formivibrio</taxon>
    </lineage>
</organism>
<dbReference type="SUPFAM" id="SSF53850">
    <property type="entry name" value="Periplasmic binding protein-like II"/>
    <property type="match status" value="1"/>
</dbReference>
<dbReference type="PANTHER" id="PTHR30126:SF2">
    <property type="entry name" value="HTH-TYPE TRANSCRIPTIONAL REGULATOR YJIE"/>
    <property type="match status" value="1"/>
</dbReference>
<dbReference type="GO" id="GO:0003700">
    <property type="term" value="F:DNA-binding transcription factor activity"/>
    <property type="evidence" value="ECO:0007669"/>
    <property type="project" value="InterPro"/>
</dbReference>
<dbReference type="Pfam" id="PF00126">
    <property type="entry name" value="HTH_1"/>
    <property type="match status" value="1"/>
</dbReference>
<accession>A0A1I4YPP9</accession>
<evidence type="ECO:0000256" key="4">
    <source>
        <dbReference type="ARBA" id="ARBA00023163"/>
    </source>
</evidence>
<proteinExistence type="inferred from homology"/>
<dbReference type="Gene3D" id="3.40.190.10">
    <property type="entry name" value="Periplasmic binding protein-like II"/>
    <property type="match status" value="3"/>
</dbReference>
<dbReference type="GO" id="GO:0000976">
    <property type="term" value="F:transcription cis-regulatory region binding"/>
    <property type="evidence" value="ECO:0007669"/>
    <property type="project" value="TreeGrafter"/>
</dbReference>
<dbReference type="InterPro" id="IPR005119">
    <property type="entry name" value="LysR_subst-bd"/>
</dbReference>
<comment type="similarity">
    <text evidence="1">Belongs to the LysR transcriptional regulatory family.</text>
</comment>
<keyword evidence="7" id="KW-1185">Reference proteome</keyword>
<dbReference type="InterPro" id="IPR036388">
    <property type="entry name" value="WH-like_DNA-bd_sf"/>
</dbReference>
<keyword evidence="3 6" id="KW-0238">DNA-binding</keyword>
<dbReference type="CDD" id="cd05466">
    <property type="entry name" value="PBP2_LTTR_substrate"/>
    <property type="match status" value="1"/>
</dbReference>
<evidence type="ECO:0000313" key="7">
    <source>
        <dbReference type="Proteomes" id="UP000242869"/>
    </source>
</evidence>
<dbReference type="PROSITE" id="PS50931">
    <property type="entry name" value="HTH_LYSR"/>
    <property type="match status" value="1"/>
</dbReference>
<dbReference type="PRINTS" id="PR00039">
    <property type="entry name" value="HTHLYSR"/>
</dbReference>
<keyword evidence="4" id="KW-0804">Transcription</keyword>
<dbReference type="EMBL" id="FOVE01000008">
    <property type="protein sequence ID" value="SFN39982.1"/>
    <property type="molecule type" value="Genomic_DNA"/>
</dbReference>
<name>A0A1I4YPP9_9NEIS</name>
<sequence length="305" mass="34230">MHMNLIWIGDLLALADTRSFSRAAELRHITQSALSRRIRSLEDWVGAELVHRGTYPLELTQAGLFFCEEGREALKTLLDARADIRQETRMPGRAIQIRAGHSLSMTFLPKWMKQFQQWHGHFNARVVAENVLDAVMALTEGSCDLMFCYHHPSAPILLDRDKFDCLILGREAFIPVSAPLASGMPAFDLTGRKKQPVPYLAYTATSFLGRVVEFIHKQSSRQVALERCYEADMAMLLMNMAKEGYGVAWLPESVAADALRSGLLAKVGGEEWQTQLEIRAYRAKHNANPTLQELWSSLVGDGSRG</sequence>
<feature type="domain" description="HTH lysR-type" evidence="5">
    <location>
        <begin position="3"/>
        <end position="60"/>
    </location>
</feature>
<dbReference type="Pfam" id="PF03466">
    <property type="entry name" value="LysR_substrate"/>
    <property type="match status" value="1"/>
</dbReference>